<accession>A0A210QB40</accession>
<dbReference type="PROSITE" id="PS50143">
    <property type="entry name" value="BIR_REPEAT_2"/>
    <property type="match status" value="2"/>
</dbReference>
<dbReference type="GO" id="GO:0008270">
    <property type="term" value="F:zinc ion binding"/>
    <property type="evidence" value="ECO:0007669"/>
    <property type="project" value="UniProtKB-KW"/>
</dbReference>
<dbReference type="GO" id="GO:0043066">
    <property type="term" value="P:negative regulation of apoptotic process"/>
    <property type="evidence" value="ECO:0007669"/>
    <property type="project" value="TreeGrafter"/>
</dbReference>
<dbReference type="OrthoDB" id="2196114at2759"/>
<evidence type="ECO:0000313" key="8">
    <source>
        <dbReference type="Proteomes" id="UP000242188"/>
    </source>
</evidence>
<evidence type="ECO:0000256" key="4">
    <source>
        <dbReference type="ARBA" id="ARBA00022833"/>
    </source>
</evidence>
<dbReference type="PANTHER" id="PTHR10044">
    <property type="entry name" value="INHIBITOR OF APOPTOSIS"/>
    <property type="match status" value="1"/>
</dbReference>
<dbReference type="AlphaFoldDB" id="A0A210QB40"/>
<keyword evidence="2" id="KW-0479">Metal-binding</keyword>
<comment type="similarity">
    <text evidence="1">Belongs to the IAP family.</text>
</comment>
<feature type="domain" description="RING-type" evidence="6">
    <location>
        <begin position="636"/>
        <end position="671"/>
    </location>
</feature>
<proteinExistence type="inferred from homology"/>
<dbReference type="FunFam" id="1.10.1170.10:FF:000002">
    <property type="entry name" value="Baculoviral IAP repeat containing 7"/>
    <property type="match status" value="1"/>
</dbReference>
<evidence type="ECO:0000256" key="5">
    <source>
        <dbReference type="PROSITE-ProRule" id="PRU00175"/>
    </source>
</evidence>
<dbReference type="InterPro" id="IPR001370">
    <property type="entry name" value="BIR_rpt"/>
</dbReference>
<protein>
    <submittedName>
        <fullName evidence="7">E3 ubiquitin-protein ligase XIAP</fullName>
    </submittedName>
</protein>
<dbReference type="CDD" id="cd00022">
    <property type="entry name" value="BIR"/>
    <property type="match status" value="2"/>
</dbReference>
<dbReference type="GO" id="GO:0005737">
    <property type="term" value="C:cytoplasm"/>
    <property type="evidence" value="ECO:0007669"/>
    <property type="project" value="TreeGrafter"/>
</dbReference>
<dbReference type="InterPro" id="IPR013083">
    <property type="entry name" value="Znf_RING/FYVE/PHD"/>
</dbReference>
<dbReference type="PROSITE" id="PS50089">
    <property type="entry name" value="ZF_RING_2"/>
    <property type="match status" value="1"/>
</dbReference>
<evidence type="ECO:0000256" key="3">
    <source>
        <dbReference type="ARBA" id="ARBA00022771"/>
    </source>
</evidence>
<dbReference type="STRING" id="6573.A0A210QB40"/>
<dbReference type="GO" id="GO:0031398">
    <property type="term" value="P:positive regulation of protein ubiquitination"/>
    <property type="evidence" value="ECO:0007669"/>
    <property type="project" value="TreeGrafter"/>
</dbReference>
<dbReference type="Proteomes" id="UP000242188">
    <property type="component" value="Unassembled WGS sequence"/>
</dbReference>
<dbReference type="GO" id="GO:0061630">
    <property type="term" value="F:ubiquitin protein ligase activity"/>
    <property type="evidence" value="ECO:0007669"/>
    <property type="project" value="TreeGrafter"/>
</dbReference>
<dbReference type="PROSITE" id="PS01282">
    <property type="entry name" value="BIR_REPEAT_1"/>
    <property type="match status" value="1"/>
</dbReference>
<evidence type="ECO:0000256" key="1">
    <source>
        <dbReference type="ARBA" id="ARBA00006672"/>
    </source>
</evidence>
<evidence type="ECO:0000256" key="2">
    <source>
        <dbReference type="ARBA" id="ARBA00022723"/>
    </source>
</evidence>
<dbReference type="GO" id="GO:0051726">
    <property type="term" value="P:regulation of cell cycle"/>
    <property type="evidence" value="ECO:0007669"/>
    <property type="project" value="TreeGrafter"/>
</dbReference>
<sequence>MIIRRYKRYQRDIIRTKVKEFFESYVKWLKAFNLKQKYIRSANIGNTCLKNRQRKNQLRGGRKRKCSFRKTGPFMYGKPLYKRNSLQRTSHLRRAFNIFTSSSQNSLNKAITSTQQTVTKTGKIARDAANNIWDLLRLRRFPRPTLIAVFPFLGSSVENEFSRVATYANFPTRTPVSTLRLARAGFFYTGSSDLVECFHCHVQHGNWETNDIPFEIHERISPSCDFILGNDTANTAIDRSSIQSGPHTSLLSTTSLAQSRNCETNMYGTLTSGELQTNSSAYASIGSERSSALLSTGSECYEELHSDSIGFSNQCTENSLSTIDQEESGSFHQISTTASQTCSFENREHSMNRNANGISSVVDKSKIHNKPTHSDCTRMGKMTNTQPRHHAATVQLKPLNQCHDRPKYIAYAVITVRMSTFKGWSSHTSQTPRELATAGLFYTGCGDLVRCWFCGISLQSWETNDDPWIEHAKWAPACLFLRRSKGDEFIQLVHERNNFCSHSNSTRNVEEPSMSPIQNAPEEIQTPLHLAATVERVKAMGYSTGLIQKAIETLQRDNTPIDTNSIVNELIENERSYFSNKPDRVKVSELAWNTAARTSEVASCSNGLTEGMRNLDIQESNRLMEENRRLRQELKCKICMDVDAVITFVPCGHMICCEDCGYAVSKCPVCRRAIETRVKTWMS</sequence>
<dbReference type="InterPro" id="IPR050784">
    <property type="entry name" value="IAP"/>
</dbReference>
<dbReference type="InterPro" id="IPR001841">
    <property type="entry name" value="Znf_RING"/>
</dbReference>
<dbReference type="Pfam" id="PF00653">
    <property type="entry name" value="BIR"/>
    <property type="match status" value="2"/>
</dbReference>
<organism evidence="7 8">
    <name type="scientific">Mizuhopecten yessoensis</name>
    <name type="common">Japanese scallop</name>
    <name type="synonym">Patinopecten yessoensis</name>
    <dbReference type="NCBI Taxonomy" id="6573"/>
    <lineage>
        <taxon>Eukaryota</taxon>
        <taxon>Metazoa</taxon>
        <taxon>Spiralia</taxon>
        <taxon>Lophotrochozoa</taxon>
        <taxon>Mollusca</taxon>
        <taxon>Bivalvia</taxon>
        <taxon>Autobranchia</taxon>
        <taxon>Pteriomorphia</taxon>
        <taxon>Pectinida</taxon>
        <taxon>Pectinoidea</taxon>
        <taxon>Pectinidae</taxon>
        <taxon>Mizuhopecten</taxon>
    </lineage>
</organism>
<dbReference type="PANTHER" id="PTHR10044:SF139">
    <property type="entry name" value="DEATH-ASSOCIATED INHIBITOR OF APOPTOSIS 2"/>
    <property type="match status" value="1"/>
</dbReference>
<keyword evidence="4" id="KW-0862">Zinc</keyword>
<dbReference type="GO" id="GO:0043027">
    <property type="term" value="F:cysteine-type endopeptidase inhibitor activity involved in apoptotic process"/>
    <property type="evidence" value="ECO:0007669"/>
    <property type="project" value="TreeGrafter"/>
</dbReference>
<gene>
    <name evidence="7" type="ORF">KP79_PYT07328</name>
</gene>
<keyword evidence="8" id="KW-1185">Reference proteome</keyword>
<dbReference type="Gene3D" id="1.10.1170.10">
    <property type="entry name" value="Inhibitor Of Apoptosis Protein (2mihbC-IAP-1), Chain A"/>
    <property type="match status" value="2"/>
</dbReference>
<dbReference type="SMART" id="SM00238">
    <property type="entry name" value="BIR"/>
    <property type="match status" value="2"/>
</dbReference>
<comment type="caution">
    <text evidence="7">The sequence shown here is derived from an EMBL/GenBank/DDBJ whole genome shotgun (WGS) entry which is preliminary data.</text>
</comment>
<dbReference type="SUPFAM" id="SSF57924">
    <property type="entry name" value="Inhibitor of apoptosis (IAP) repeat"/>
    <property type="match status" value="2"/>
</dbReference>
<evidence type="ECO:0000313" key="7">
    <source>
        <dbReference type="EMBL" id="OWF45933.1"/>
    </source>
</evidence>
<name>A0A210QB40_MIZYE</name>
<dbReference type="Gene3D" id="3.30.40.10">
    <property type="entry name" value="Zinc/RING finger domain, C3HC4 (zinc finger)"/>
    <property type="match status" value="1"/>
</dbReference>
<reference evidence="7 8" key="1">
    <citation type="journal article" date="2017" name="Nat. Ecol. Evol.">
        <title>Scallop genome provides insights into evolution of bilaterian karyotype and development.</title>
        <authorList>
            <person name="Wang S."/>
            <person name="Zhang J."/>
            <person name="Jiao W."/>
            <person name="Li J."/>
            <person name="Xun X."/>
            <person name="Sun Y."/>
            <person name="Guo X."/>
            <person name="Huan P."/>
            <person name="Dong B."/>
            <person name="Zhang L."/>
            <person name="Hu X."/>
            <person name="Sun X."/>
            <person name="Wang J."/>
            <person name="Zhao C."/>
            <person name="Wang Y."/>
            <person name="Wang D."/>
            <person name="Huang X."/>
            <person name="Wang R."/>
            <person name="Lv J."/>
            <person name="Li Y."/>
            <person name="Zhang Z."/>
            <person name="Liu B."/>
            <person name="Lu W."/>
            <person name="Hui Y."/>
            <person name="Liang J."/>
            <person name="Zhou Z."/>
            <person name="Hou R."/>
            <person name="Li X."/>
            <person name="Liu Y."/>
            <person name="Li H."/>
            <person name="Ning X."/>
            <person name="Lin Y."/>
            <person name="Zhao L."/>
            <person name="Xing Q."/>
            <person name="Dou J."/>
            <person name="Li Y."/>
            <person name="Mao J."/>
            <person name="Guo H."/>
            <person name="Dou H."/>
            <person name="Li T."/>
            <person name="Mu C."/>
            <person name="Jiang W."/>
            <person name="Fu Q."/>
            <person name="Fu X."/>
            <person name="Miao Y."/>
            <person name="Liu J."/>
            <person name="Yu Q."/>
            <person name="Li R."/>
            <person name="Liao H."/>
            <person name="Li X."/>
            <person name="Kong Y."/>
            <person name="Jiang Z."/>
            <person name="Chourrout D."/>
            <person name="Li R."/>
            <person name="Bao Z."/>
        </authorList>
    </citation>
    <scope>NUCLEOTIDE SEQUENCE [LARGE SCALE GENOMIC DNA]</scope>
    <source>
        <strain evidence="7 8">PY_sf001</strain>
    </source>
</reference>
<evidence type="ECO:0000259" key="6">
    <source>
        <dbReference type="PROSITE" id="PS50089"/>
    </source>
</evidence>
<dbReference type="Pfam" id="PF13920">
    <property type="entry name" value="zf-C3HC4_3"/>
    <property type="match status" value="1"/>
</dbReference>
<dbReference type="GO" id="GO:0005634">
    <property type="term" value="C:nucleus"/>
    <property type="evidence" value="ECO:0007669"/>
    <property type="project" value="TreeGrafter"/>
</dbReference>
<keyword evidence="3 5" id="KW-0863">Zinc-finger</keyword>
<dbReference type="EMBL" id="NEDP02004373">
    <property type="protein sequence ID" value="OWF45933.1"/>
    <property type="molecule type" value="Genomic_DNA"/>
</dbReference>